<protein>
    <submittedName>
        <fullName evidence="1">Ankyrin repeat-containing protein</fullName>
    </submittedName>
</protein>
<evidence type="ECO:0000313" key="1">
    <source>
        <dbReference type="EMBL" id="QID06098.1"/>
    </source>
</evidence>
<name>A0A6G6ACP8_9VIRU</name>
<reference evidence="1" key="1">
    <citation type="submission" date="2019-07" db="EMBL/GenBank/DDBJ databases">
        <title>The discovery of a new lineage B mimivirus raises questions about particles surface fibrils.</title>
        <authorList>
            <person name="Silva L.K.S."/>
            <person name="Rodrigues R.A.L."/>
            <person name="Andrade A.C.S.P."/>
            <person name="Hikida H."/>
            <person name="Andreani J."/>
            <person name="Levasseur A."/>
            <person name="La Scola B."/>
            <person name="Abrahao J.S."/>
        </authorList>
    </citation>
    <scope>NUCLEOTIDE SEQUENCE</scope>
    <source>
        <strain evidence="1">B60</strain>
    </source>
</reference>
<organism evidence="1">
    <name type="scientific">Borely moumouvirus</name>
    <dbReference type="NCBI Taxonomy" id="2712067"/>
    <lineage>
        <taxon>Viruses</taxon>
        <taxon>Varidnaviria</taxon>
        <taxon>Bamfordvirae</taxon>
        <taxon>Nucleocytoviricota</taxon>
        <taxon>Megaviricetes</taxon>
        <taxon>Imitervirales</taxon>
        <taxon>Mimiviridae</taxon>
        <taxon>Megamimivirinae</taxon>
        <taxon>Moumouvirus</taxon>
    </lineage>
</organism>
<accession>A0A6G6ACP8</accession>
<proteinExistence type="predicted"/>
<sequence length="70" mass="8467">MFNPNVDTNEYFDELIEKQKKFSFKKLDKLLSQEHNIDWITDNPGTQLTSSFNPIIKDEIDWYGKRYYES</sequence>
<dbReference type="EMBL" id="MN175499">
    <property type="protein sequence ID" value="QID06098.1"/>
    <property type="molecule type" value="Genomic_DNA"/>
</dbReference>